<evidence type="ECO:0000256" key="2">
    <source>
        <dbReference type="ARBA" id="ARBA00004123"/>
    </source>
</evidence>
<evidence type="ECO:0000256" key="1">
    <source>
        <dbReference type="ARBA" id="ARBA00003836"/>
    </source>
</evidence>
<dbReference type="EMBL" id="NJET01000008">
    <property type="protein sequence ID" value="PHH66352.1"/>
    <property type="molecule type" value="Genomic_DNA"/>
</dbReference>
<comment type="subcellular location">
    <subcellularLocation>
        <location evidence="3">Cytoplasm</location>
    </subcellularLocation>
    <subcellularLocation>
        <location evidence="2">Nucleus</location>
    </subcellularLocation>
</comment>
<keyword evidence="13" id="KW-1185">Reference proteome</keyword>
<dbReference type="InterPro" id="IPR019191">
    <property type="entry name" value="Essential_protein_Yae1_N"/>
</dbReference>
<keyword evidence="8" id="KW-0963">Cytoplasm</keyword>
<feature type="compositionally biased region" description="Acidic residues" evidence="10">
    <location>
        <begin position="190"/>
        <end position="199"/>
    </location>
</feature>
<evidence type="ECO:0000256" key="8">
    <source>
        <dbReference type="ARBA" id="ARBA00022490"/>
    </source>
</evidence>
<dbReference type="PANTHER" id="PTHR18829:SF0">
    <property type="entry name" value="PROTEIN YAE1 HOMOLOG"/>
    <property type="match status" value="1"/>
</dbReference>
<name>A0A2C5YGC8_9HYPO</name>
<dbReference type="InterPro" id="IPR038881">
    <property type="entry name" value="Yae1-like"/>
</dbReference>
<sequence length="222" mass="23804">MAQDGLAPRAGGGGGGDANQNLLDALDDVFETDSDAPDHHGESHPSDMRRLQAEHATAGYREGIAQGKAATIQEGFDQGFSLGATIGLRAGQLLGILQGIVEAVQSLEDQDAVQVRTLLAEARNELRQEAIYDTAYWEPDGQWKYQVHAEAGAEPLFSDVADAHPLIQKWKLAVDSQARLWGLNEAIFDGEESNQDDQDAQGPLLETGSQEATAAAKAVLDW</sequence>
<evidence type="ECO:0000256" key="6">
    <source>
        <dbReference type="ARBA" id="ARBA00017286"/>
    </source>
</evidence>
<evidence type="ECO:0000256" key="7">
    <source>
        <dbReference type="ARBA" id="ARBA00018400"/>
    </source>
</evidence>
<feature type="region of interest" description="Disordered" evidence="10">
    <location>
        <begin position="190"/>
        <end position="210"/>
    </location>
</feature>
<keyword evidence="9" id="KW-0539">Nucleus</keyword>
<accession>A0A2C5YGC8</accession>
<gene>
    <name evidence="12" type="ORF">CDD81_7407</name>
</gene>
<dbReference type="PANTHER" id="PTHR18829">
    <property type="entry name" value="PROTEIN YAE1 HOMOLOG"/>
    <property type="match status" value="1"/>
</dbReference>
<evidence type="ECO:0000256" key="9">
    <source>
        <dbReference type="ARBA" id="ARBA00023242"/>
    </source>
</evidence>
<evidence type="ECO:0000313" key="13">
    <source>
        <dbReference type="Proteomes" id="UP000226192"/>
    </source>
</evidence>
<dbReference type="Proteomes" id="UP000226192">
    <property type="component" value="Unassembled WGS sequence"/>
</dbReference>
<evidence type="ECO:0000256" key="10">
    <source>
        <dbReference type="SAM" id="MobiDB-lite"/>
    </source>
</evidence>
<evidence type="ECO:0000313" key="12">
    <source>
        <dbReference type="EMBL" id="PHH66352.1"/>
    </source>
</evidence>
<evidence type="ECO:0000259" key="11">
    <source>
        <dbReference type="Pfam" id="PF09811"/>
    </source>
</evidence>
<reference evidence="12 13" key="1">
    <citation type="submission" date="2017-06" db="EMBL/GenBank/DDBJ databases">
        <title>Ant-infecting Ophiocordyceps genomes reveal a high diversity of potential behavioral manipulation genes and a possible major role for enterotoxins.</title>
        <authorList>
            <person name="De Bekker C."/>
            <person name="Evans H.C."/>
            <person name="Brachmann A."/>
            <person name="Hughes D.P."/>
        </authorList>
    </citation>
    <scope>NUCLEOTIDE SEQUENCE [LARGE SCALE GENOMIC DNA]</scope>
    <source>
        <strain evidence="12 13">Map64</strain>
    </source>
</reference>
<dbReference type="GO" id="GO:0005634">
    <property type="term" value="C:nucleus"/>
    <property type="evidence" value="ECO:0007669"/>
    <property type="project" value="UniProtKB-SubCell"/>
</dbReference>
<comment type="caution">
    <text evidence="12">The sequence shown here is derived from an EMBL/GenBank/DDBJ whole genome shotgun (WGS) entry which is preliminary data.</text>
</comment>
<evidence type="ECO:0000256" key="4">
    <source>
        <dbReference type="ARBA" id="ARBA00007096"/>
    </source>
</evidence>
<dbReference type="AlphaFoldDB" id="A0A2C5YGC8"/>
<evidence type="ECO:0000256" key="5">
    <source>
        <dbReference type="ARBA" id="ARBA00011427"/>
    </source>
</evidence>
<dbReference type="STRING" id="1399860.A0A2C5YGC8"/>
<evidence type="ECO:0000256" key="3">
    <source>
        <dbReference type="ARBA" id="ARBA00004496"/>
    </source>
</evidence>
<feature type="region of interest" description="Disordered" evidence="10">
    <location>
        <begin position="1"/>
        <end position="23"/>
    </location>
</feature>
<dbReference type="Pfam" id="PF09811">
    <property type="entry name" value="Yae1_N"/>
    <property type="match status" value="1"/>
</dbReference>
<feature type="domain" description="Essential protein Yae1 N-terminal" evidence="11">
    <location>
        <begin position="59"/>
        <end position="97"/>
    </location>
</feature>
<comment type="subunit">
    <text evidence="5">May form a complex with LTO1.</text>
</comment>
<dbReference type="OrthoDB" id="20086at2759"/>
<proteinExistence type="inferred from homology"/>
<comment type="similarity">
    <text evidence="4">Belongs to the YAE1 family.</text>
</comment>
<organism evidence="12 13">
    <name type="scientific">Ophiocordyceps australis</name>
    <dbReference type="NCBI Taxonomy" id="1399860"/>
    <lineage>
        <taxon>Eukaryota</taxon>
        <taxon>Fungi</taxon>
        <taxon>Dikarya</taxon>
        <taxon>Ascomycota</taxon>
        <taxon>Pezizomycotina</taxon>
        <taxon>Sordariomycetes</taxon>
        <taxon>Hypocreomycetidae</taxon>
        <taxon>Hypocreales</taxon>
        <taxon>Ophiocordycipitaceae</taxon>
        <taxon>Ophiocordyceps</taxon>
    </lineage>
</organism>
<comment type="function">
    <text evidence="1">The complex LTO1:YAE1 may function as a target specific adapter that probably recruits apo-RPLI1 to the cytosolic iron-sulfur protein assembly (CIA) complex machinery. May be required for biogenesis of the large ribosomal subunit and initiation of translation.</text>
</comment>
<protein>
    <recommendedName>
        <fullName evidence="7">Protein YAE1</fullName>
    </recommendedName>
    <alternativeName>
        <fullName evidence="6">Protein yae1</fullName>
    </alternativeName>
</protein>
<dbReference type="GO" id="GO:0005737">
    <property type="term" value="C:cytoplasm"/>
    <property type="evidence" value="ECO:0007669"/>
    <property type="project" value="UniProtKB-SubCell"/>
</dbReference>